<dbReference type="GO" id="GO:0005315">
    <property type="term" value="F:phosphate transmembrane transporter activity"/>
    <property type="evidence" value="ECO:0007669"/>
    <property type="project" value="InterPro"/>
</dbReference>
<name>A0A165B1L3_9SYNE</name>
<evidence type="ECO:0000256" key="4">
    <source>
        <dbReference type="ARBA" id="ARBA00022475"/>
    </source>
</evidence>
<dbReference type="CDD" id="cd06261">
    <property type="entry name" value="TM_PBP2"/>
    <property type="match status" value="1"/>
</dbReference>
<dbReference type="AlphaFoldDB" id="A0A165B1L3"/>
<reference evidence="12" key="1">
    <citation type="submission" date="2016-02" db="EMBL/GenBank/DDBJ databases">
        <authorList>
            <person name="liu f."/>
        </authorList>
    </citation>
    <scope>NUCLEOTIDE SEQUENCE [LARGE SCALE GENOMIC DNA]</scope>
</reference>
<dbReference type="OrthoDB" id="9807065at2"/>
<dbReference type="RefSeq" id="WP_074456749.1">
    <property type="nucleotide sequence ID" value="NZ_FITM01000009.1"/>
</dbReference>
<protein>
    <recommendedName>
        <fullName evidence="9">Phosphate transport system permease protein PstA</fullName>
    </recommendedName>
</protein>
<dbReference type="GO" id="GO:0005886">
    <property type="term" value="C:plasma membrane"/>
    <property type="evidence" value="ECO:0007669"/>
    <property type="project" value="UniProtKB-SubCell"/>
</dbReference>
<evidence type="ECO:0000256" key="3">
    <source>
        <dbReference type="ARBA" id="ARBA00022448"/>
    </source>
</evidence>
<organism evidence="11 12">
    <name type="scientific">Candidatus Synechococcus spongiarum</name>
    <dbReference type="NCBI Taxonomy" id="431041"/>
    <lineage>
        <taxon>Bacteria</taxon>
        <taxon>Bacillati</taxon>
        <taxon>Cyanobacteriota</taxon>
        <taxon>Cyanophyceae</taxon>
        <taxon>Synechococcales</taxon>
        <taxon>Synechococcaceae</taxon>
        <taxon>Synechococcus</taxon>
    </lineage>
</organism>
<feature type="transmembrane region" description="Helical" evidence="9">
    <location>
        <begin position="81"/>
        <end position="108"/>
    </location>
</feature>
<proteinExistence type="inferred from homology"/>
<dbReference type="InterPro" id="IPR000515">
    <property type="entry name" value="MetI-like"/>
</dbReference>
<dbReference type="GO" id="GO:0035435">
    <property type="term" value="P:phosphate ion transmembrane transport"/>
    <property type="evidence" value="ECO:0007669"/>
    <property type="project" value="InterPro"/>
</dbReference>
<evidence type="ECO:0000313" key="12">
    <source>
        <dbReference type="Proteomes" id="UP000182631"/>
    </source>
</evidence>
<dbReference type="Gene3D" id="1.10.3720.10">
    <property type="entry name" value="MetI-like"/>
    <property type="match status" value="1"/>
</dbReference>
<evidence type="ECO:0000256" key="6">
    <source>
        <dbReference type="ARBA" id="ARBA00022692"/>
    </source>
</evidence>
<evidence type="ECO:0000256" key="9">
    <source>
        <dbReference type="RuleBase" id="RU363043"/>
    </source>
</evidence>
<keyword evidence="8 9" id="KW-0472">Membrane</keyword>
<dbReference type="InterPro" id="IPR005672">
    <property type="entry name" value="Phosphate_PstA"/>
</dbReference>
<evidence type="ECO:0000259" key="10">
    <source>
        <dbReference type="PROSITE" id="PS50928"/>
    </source>
</evidence>
<feature type="transmembrane region" description="Helical" evidence="9">
    <location>
        <begin position="120"/>
        <end position="142"/>
    </location>
</feature>
<keyword evidence="5" id="KW-0592">Phosphate transport</keyword>
<gene>
    <name evidence="11" type="ORF">FLM9_96</name>
</gene>
<keyword evidence="3" id="KW-0813">Transport</keyword>
<feature type="domain" description="ABC transmembrane type-1" evidence="10">
    <location>
        <begin position="82"/>
        <end position="294"/>
    </location>
</feature>
<evidence type="ECO:0000256" key="8">
    <source>
        <dbReference type="ARBA" id="ARBA00023136"/>
    </source>
</evidence>
<evidence type="ECO:0000256" key="7">
    <source>
        <dbReference type="ARBA" id="ARBA00022989"/>
    </source>
</evidence>
<keyword evidence="6 9" id="KW-0812">Transmembrane</keyword>
<dbReference type="PANTHER" id="PTHR42922">
    <property type="entry name" value="PHOSPHATE TRANSPORT SYSTEM PERMEASE PROTEIN PSTA"/>
    <property type="match status" value="1"/>
</dbReference>
<comment type="subcellular location">
    <subcellularLocation>
        <location evidence="1 9">Cell membrane</location>
        <topology evidence="1 9">Multi-pass membrane protein</topology>
    </subcellularLocation>
</comment>
<dbReference type="SUPFAM" id="SSF161098">
    <property type="entry name" value="MetI-like"/>
    <property type="match status" value="1"/>
</dbReference>
<dbReference type="InterPro" id="IPR035906">
    <property type="entry name" value="MetI-like_sf"/>
</dbReference>
<feature type="transmembrane region" description="Helical" evidence="9">
    <location>
        <begin position="275"/>
        <end position="298"/>
    </location>
</feature>
<dbReference type="PROSITE" id="PS50928">
    <property type="entry name" value="ABC_TM1"/>
    <property type="match status" value="1"/>
</dbReference>
<evidence type="ECO:0000256" key="2">
    <source>
        <dbReference type="ARBA" id="ARBA00007069"/>
    </source>
</evidence>
<dbReference type="PANTHER" id="PTHR42922:SF1">
    <property type="entry name" value="PHOSPHATE TRANSPORT SYSTEM PERMEASE PROTEIN PSTA"/>
    <property type="match status" value="1"/>
</dbReference>
<comment type="similarity">
    <text evidence="2 9">Belongs to the binding-protein-dependent transport system permease family. CysTW subfamily.</text>
</comment>
<feature type="transmembrane region" description="Helical" evidence="9">
    <location>
        <begin position="204"/>
        <end position="224"/>
    </location>
</feature>
<feature type="transmembrane region" description="Helical" evidence="9">
    <location>
        <begin position="244"/>
        <end position="263"/>
    </location>
</feature>
<dbReference type="InterPro" id="IPR051408">
    <property type="entry name" value="Phosphate_transprt_permease"/>
</dbReference>
<feature type="transmembrane region" description="Helical" evidence="9">
    <location>
        <begin position="154"/>
        <end position="172"/>
    </location>
</feature>
<dbReference type="Proteomes" id="UP000182631">
    <property type="component" value="Unassembled WGS sequence"/>
</dbReference>
<dbReference type="Pfam" id="PF00528">
    <property type="entry name" value="BPD_transp_1"/>
    <property type="match status" value="1"/>
</dbReference>
<dbReference type="NCBIfam" id="TIGR00974">
    <property type="entry name" value="3a0107s02c"/>
    <property type="match status" value="1"/>
</dbReference>
<keyword evidence="7 9" id="KW-1133">Transmembrane helix</keyword>
<accession>A0A165B1L3</accession>
<sequence length="303" mass="31695">MTTTQHPPAASGLNYNPYAPRNLWNRAMNLLAALFSAMAVLLLVAVILYVLYKGGGAITPAIFTELPPPPGLSEPMGMGNAVIGTTIVTGMAALVAVPVGVGGGIYLAEVARTGWFAQSIRFGVNVLAGVPSIICGLFIYALVVNTRVLWGESFSAMAGSLALAVLMLPTIVKTTDEGLKLVSPELRMGSLGIGASRFVTITRVVLPAAVSPIATGVVLGIARAAGETAPLIFTALFSPFWPDWSSGLGLLAPTATMSVQIYNFGIMPFAPQMQLAWAASFILVVMILAANLLARWLARFSAF</sequence>
<keyword evidence="4 9" id="KW-1003">Cell membrane</keyword>
<dbReference type="EMBL" id="FITM01000009">
    <property type="protein sequence ID" value="SAY38260.1"/>
    <property type="molecule type" value="Genomic_DNA"/>
</dbReference>
<evidence type="ECO:0000256" key="1">
    <source>
        <dbReference type="ARBA" id="ARBA00004651"/>
    </source>
</evidence>
<keyword evidence="12" id="KW-1185">Reference proteome</keyword>
<feature type="transmembrane region" description="Helical" evidence="9">
    <location>
        <begin position="30"/>
        <end position="52"/>
    </location>
</feature>
<evidence type="ECO:0000256" key="5">
    <source>
        <dbReference type="ARBA" id="ARBA00022592"/>
    </source>
</evidence>
<evidence type="ECO:0000313" key="11">
    <source>
        <dbReference type="EMBL" id="SAY38260.1"/>
    </source>
</evidence>